<dbReference type="GO" id="GO:0008940">
    <property type="term" value="F:nitrate reductase activity"/>
    <property type="evidence" value="ECO:0007669"/>
    <property type="project" value="InterPro"/>
</dbReference>
<keyword evidence="4" id="KW-0813">Transport</keyword>
<dbReference type="InterPro" id="IPR029263">
    <property type="entry name" value="Nitr_red_bet_C"/>
</dbReference>
<dbReference type="CDD" id="cd10557">
    <property type="entry name" value="NarH_beta-like"/>
    <property type="match status" value="1"/>
</dbReference>
<evidence type="ECO:0000256" key="8">
    <source>
        <dbReference type="ARBA" id="ARBA00022982"/>
    </source>
</evidence>
<evidence type="ECO:0000256" key="3">
    <source>
        <dbReference type="ARBA" id="ARBA00004196"/>
    </source>
</evidence>
<dbReference type="NCBIfam" id="TIGR01660">
    <property type="entry name" value="narH"/>
    <property type="match status" value="1"/>
</dbReference>
<dbReference type="GO" id="GO:0051538">
    <property type="term" value="F:3 iron, 4 sulfur cluster binding"/>
    <property type="evidence" value="ECO:0007669"/>
    <property type="project" value="UniProtKB-KW"/>
</dbReference>
<dbReference type="Proteomes" id="UP000183685">
    <property type="component" value="Unassembled WGS sequence"/>
</dbReference>
<dbReference type="EMBL" id="FNAK01000004">
    <property type="protein sequence ID" value="SDE11311.1"/>
    <property type="molecule type" value="Genomic_DNA"/>
</dbReference>
<keyword evidence="10" id="KW-0411">Iron-sulfur</keyword>
<protein>
    <submittedName>
        <fullName evidence="14">Respiratory nitrate reductase beta subunit</fullName>
    </submittedName>
</protein>
<dbReference type="FunFam" id="3.30.70.20:FF:000005">
    <property type="entry name" value="Respiratory nitrate reductase beta subunit"/>
    <property type="match status" value="1"/>
</dbReference>
<dbReference type="GO" id="GO:0009061">
    <property type="term" value="P:anaerobic respiration"/>
    <property type="evidence" value="ECO:0007669"/>
    <property type="project" value="TreeGrafter"/>
</dbReference>
<evidence type="ECO:0000256" key="9">
    <source>
        <dbReference type="ARBA" id="ARBA00023004"/>
    </source>
</evidence>
<dbReference type="PANTHER" id="PTHR43518">
    <property type="entry name" value="NITRATE REDUCTASE BETA SUBUNIT"/>
    <property type="match status" value="1"/>
</dbReference>
<evidence type="ECO:0000256" key="6">
    <source>
        <dbReference type="ARBA" id="ARBA00022723"/>
    </source>
</evidence>
<keyword evidence="5" id="KW-0004">4Fe-4S</keyword>
<dbReference type="GO" id="GO:0009055">
    <property type="term" value="F:electron transfer activity"/>
    <property type="evidence" value="ECO:0007669"/>
    <property type="project" value="TreeGrafter"/>
</dbReference>
<dbReference type="OrthoDB" id="9779457at2"/>
<feature type="compositionally biased region" description="Polar residues" evidence="12">
    <location>
        <begin position="508"/>
        <end position="517"/>
    </location>
</feature>
<accession>A0A1G7A974</accession>
<keyword evidence="11" id="KW-0003">3Fe-4S</keyword>
<dbReference type="GO" id="GO:0016020">
    <property type="term" value="C:membrane"/>
    <property type="evidence" value="ECO:0007669"/>
    <property type="project" value="TreeGrafter"/>
</dbReference>
<reference evidence="14 15" key="1">
    <citation type="submission" date="2016-10" db="EMBL/GenBank/DDBJ databases">
        <authorList>
            <person name="de Groot N.N."/>
        </authorList>
    </citation>
    <scope>NUCLEOTIDE SEQUENCE [LARGE SCALE GENOMIC DNA]</scope>
    <source>
        <strain evidence="14 15">CGMCC 1.9109</strain>
    </source>
</reference>
<dbReference type="FunFam" id="3.30.70.20:FF:000008">
    <property type="entry name" value="Respiratory nitrate reductase beta subunit"/>
    <property type="match status" value="1"/>
</dbReference>
<feature type="domain" description="4Fe-4S ferredoxin-type" evidence="13">
    <location>
        <begin position="174"/>
        <end position="205"/>
    </location>
</feature>
<feature type="domain" description="4Fe-4S ferredoxin-type" evidence="13">
    <location>
        <begin position="207"/>
        <end position="236"/>
    </location>
</feature>
<dbReference type="Pfam" id="PF13247">
    <property type="entry name" value="Fer4_11"/>
    <property type="match status" value="1"/>
</dbReference>
<evidence type="ECO:0000313" key="14">
    <source>
        <dbReference type="EMBL" id="SDE11311.1"/>
    </source>
</evidence>
<organism evidence="14 15">
    <name type="scientific">Kordiimonas lacus</name>
    <dbReference type="NCBI Taxonomy" id="637679"/>
    <lineage>
        <taxon>Bacteria</taxon>
        <taxon>Pseudomonadati</taxon>
        <taxon>Pseudomonadota</taxon>
        <taxon>Alphaproteobacteria</taxon>
        <taxon>Kordiimonadales</taxon>
        <taxon>Kordiimonadaceae</taxon>
        <taxon>Kordiimonas</taxon>
    </lineage>
</organism>
<sequence length="517" mass="58495">MKIRAQIGMVLNLDKCIGCHTCSVTCKNVWTSREGVEYAWFNNVETKPGVGYPREWENQDRWNGGWERKTNGKIQPKIGGKFRVLANIFANPDLPEIDDYYEPFTFDYAHLQNAPESKTVPTARAHSVITGQTMEKPEWGPNWEEILGGEFEKRSKDYNFKDVEKDIYGQFENTFMMYLPRLCEHCLNPTCAASCPSGAIYKREEDGIVLIDQDKCRGWRMCVSGCPYKKIYFNWQSGKSEKCTFCFPRIENGEPTVCSETCVGRIRYLGVLLYDADRIEEAASTPDEEDLYEAQTDIFLDPHDPAVIEQARKDGIPDSWLEAAKNSPVYKMAMDWKVAFPLHPEYRTLPMVWYIPPLSPIQSAYAEGKIAGDDIMPDVKSLRIPVKYLANMLTGGKEEPVVHALERMMAMRSYMRSKTVGGEGNVDVLDRVGLDERTVADMYKIMALADYDDRFVIPTNHREYAGKTPFDNEIAFESRSACGFSFGNGCSGGSARSGGMFGGKTHKNTMSGNVRRG</sequence>
<comment type="cofactor">
    <cofactor evidence="1">
        <name>[3Fe-4S] cluster</name>
        <dbReference type="ChEBI" id="CHEBI:21137"/>
    </cofactor>
</comment>
<comment type="cofactor">
    <cofactor evidence="2">
        <name>[4Fe-4S] cluster</name>
        <dbReference type="ChEBI" id="CHEBI:49883"/>
    </cofactor>
</comment>
<dbReference type="GO" id="GO:0042126">
    <property type="term" value="P:nitrate metabolic process"/>
    <property type="evidence" value="ECO:0007669"/>
    <property type="project" value="InterPro"/>
</dbReference>
<dbReference type="InterPro" id="IPR006547">
    <property type="entry name" value="NO3_Rdtase_bsu"/>
</dbReference>
<dbReference type="AlphaFoldDB" id="A0A1G7A974"/>
<feature type="domain" description="4Fe-4S ferredoxin-type" evidence="13">
    <location>
        <begin position="7"/>
        <end position="35"/>
    </location>
</feature>
<dbReference type="SUPFAM" id="SSF54862">
    <property type="entry name" value="4Fe-4S ferredoxins"/>
    <property type="match status" value="1"/>
</dbReference>
<keyword evidence="9" id="KW-0408">Iron</keyword>
<evidence type="ECO:0000259" key="13">
    <source>
        <dbReference type="PROSITE" id="PS51379"/>
    </source>
</evidence>
<dbReference type="FunFam" id="3.30.70.20:FF:000010">
    <property type="entry name" value="Respiratory nitrate reductase beta subunit"/>
    <property type="match status" value="1"/>
</dbReference>
<comment type="subcellular location">
    <subcellularLocation>
        <location evidence="3">Cell envelope</location>
    </subcellularLocation>
</comment>
<keyword evidence="8" id="KW-0249">Electron transport</keyword>
<evidence type="ECO:0000256" key="12">
    <source>
        <dbReference type="SAM" id="MobiDB-lite"/>
    </source>
</evidence>
<dbReference type="PROSITE" id="PS51379">
    <property type="entry name" value="4FE4S_FER_2"/>
    <property type="match status" value="3"/>
</dbReference>
<keyword evidence="15" id="KW-1185">Reference proteome</keyword>
<dbReference type="InterPro" id="IPR017896">
    <property type="entry name" value="4Fe4S_Fe-S-bd"/>
</dbReference>
<keyword evidence="7" id="KW-0677">Repeat</keyword>
<evidence type="ECO:0000256" key="7">
    <source>
        <dbReference type="ARBA" id="ARBA00022737"/>
    </source>
</evidence>
<dbReference type="GO" id="GO:0046872">
    <property type="term" value="F:metal ion binding"/>
    <property type="evidence" value="ECO:0007669"/>
    <property type="project" value="UniProtKB-KW"/>
</dbReference>
<dbReference type="STRING" id="637679.GCA_001550055_01716"/>
<dbReference type="GO" id="GO:0051539">
    <property type="term" value="F:4 iron, 4 sulfur cluster binding"/>
    <property type="evidence" value="ECO:0007669"/>
    <property type="project" value="UniProtKB-KW"/>
</dbReference>
<gene>
    <name evidence="14" type="ORF">SAMN04488071_2141</name>
</gene>
<dbReference type="Pfam" id="PF14711">
    <property type="entry name" value="Nitr_red_bet_C"/>
    <property type="match status" value="1"/>
</dbReference>
<evidence type="ECO:0000256" key="11">
    <source>
        <dbReference type="ARBA" id="ARBA00023291"/>
    </source>
</evidence>
<feature type="region of interest" description="Disordered" evidence="12">
    <location>
        <begin position="497"/>
        <end position="517"/>
    </location>
</feature>
<dbReference type="GO" id="GO:0009325">
    <property type="term" value="C:nitrate reductase complex"/>
    <property type="evidence" value="ECO:0007669"/>
    <property type="project" value="InterPro"/>
</dbReference>
<name>A0A1G7A974_9PROT</name>
<dbReference type="RefSeq" id="WP_068303878.1">
    <property type="nucleotide sequence ID" value="NZ_DAIOMO010000004.1"/>
</dbReference>
<evidence type="ECO:0000256" key="2">
    <source>
        <dbReference type="ARBA" id="ARBA00001966"/>
    </source>
</evidence>
<evidence type="ECO:0000256" key="5">
    <source>
        <dbReference type="ARBA" id="ARBA00022485"/>
    </source>
</evidence>
<evidence type="ECO:0000313" key="15">
    <source>
        <dbReference type="Proteomes" id="UP000183685"/>
    </source>
</evidence>
<keyword evidence="6" id="KW-0479">Metal-binding</keyword>
<dbReference type="Gene3D" id="3.30.70.20">
    <property type="match status" value="4"/>
</dbReference>
<evidence type="ECO:0000256" key="1">
    <source>
        <dbReference type="ARBA" id="ARBA00001927"/>
    </source>
</evidence>
<dbReference type="GO" id="GO:0030313">
    <property type="term" value="C:cell envelope"/>
    <property type="evidence" value="ECO:0007669"/>
    <property type="project" value="UniProtKB-SubCell"/>
</dbReference>
<evidence type="ECO:0000256" key="4">
    <source>
        <dbReference type="ARBA" id="ARBA00022448"/>
    </source>
</evidence>
<evidence type="ECO:0000256" key="10">
    <source>
        <dbReference type="ARBA" id="ARBA00023014"/>
    </source>
</evidence>
<dbReference type="PANTHER" id="PTHR43518:SF1">
    <property type="entry name" value="RESPIRATORY NITRATE REDUCTASE 1 BETA CHAIN"/>
    <property type="match status" value="1"/>
</dbReference>
<proteinExistence type="predicted"/>